<dbReference type="AlphaFoldDB" id="A0A6A6KJW0"/>
<reference evidence="1 2" key="1">
    <citation type="journal article" date="2020" name="Mol. Plant">
        <title>The Chromosome-Based Rubber Tree Genome Provides New Insights into Spurge Genome Evolution and Rubber Biosynthesis.</title>
        <authorList>
            <person name="Liu J."/>
            <person name="Shi C."/>
            <person name="Shi C.C."/>
            <person name="Li W."/>
            <person name="Zhang Q.J."/>
            <person name="Zhang Y."/>
            <person name="Li K."/>
            <person name="Lu H.F."/>
            <person name="Shi C."/>
            <person name="Zhu S.T."/>
            <person name="Xiao Z.Y."/>
            <person name="Nan H."/>
            <person name="Yue Y."/>
            <person name="Zhu X.G."/>
            <person name="Wu Y."/>
            <person name="Hong X.N."/>
            <person name="Fan G.Y."/>
            <person name="Tong Y."/>
            <person name="Zhang D."/>
            <person name="Mao C.L."/>
            <person name="Liu Y.L."/>
            <person name="Hao S.J."/>
            <person name="Liu W.Q."/>
            <person name="Lv M.Q."/>
            <person name="Zhang H.B."/>
            <person name="Liu Y."/>
            <person name="Hu-Tang G.R."/>
            <person name="Wang J.P."/>
            <person name="Wang J.H."/>
            <person name="Sun Y.H."/>
            <person name="Ni S.B."/>
            <person name="Chen W.B."/>
            <person name="Zhang X.C."/>
            <person name="Jiao Y.N."/>
            <person name="Eichler E.E."/>
            <person name="Li G.H."/>
            <person name="Liu X."/>
            <person name="Gao L.Z."/>
        </authorList>
    </citation>
    <scope>NUCLEOTIDE SEQUENCE [LARGE SCALE GENOMIC DNA]</scope>
    <source>
        <strain evidence="2">cv. GT1</strain>
        <tissue evidence="1">Leaf</tissue>
    </source>
</reference>
<name>A0A6A6KJW0_HEVBR</name>
<evidence type="ECO:0000313" key="2">
    <source>
        <dbReference type="Proteomes" id="UP000467840"/>
    </source>
</evidence>
<dbReference type="Proteomes" id="UP000467840">
    <property type="component" value="Chromosome 8"/>
</dbReference>
<dbReference type="EMBL" id="JAAGAX010000016">
    <property type="protein sequence ID" value="KAF2288188.1"/>
    <property type="molecule type" value="Genomic_DNA"/>
</dbReference>
<comment type="caution">
    <text evidence="1">The sequence shown here is derived from an EMBL/GenBank/DDBJ whole genome shotgun (WGS) entry which is preliminary data.</text>
</comment>
<organism evidence="1 2">
    <name type="scientific">Hevea brasiliensis</name>
    <name type="common">Para rubber tree</name>
    <name type="synonym">Siphonia brasiliensis</name>
    <dbReference type="NCBI Taxonomy" id="3981"/>
    <lineage>
        <taxon>Eukaryota</taxon>
        <taxon>Viridiplantae</taxon>
        <taxon>Streptophyta</taxon>
        <taxon>Embryophyta</taxon>
        <taxon>Tracheophyta</taxon>
        <taxon>Spermatophyta</taxon>
        <taxon>Magnoliopsida</taxon>
        <taxon>eudicotyledons</taxon>
        <taxon>Gunneridae</taxon>
        <taxon>Pentapetalae</taxon>
        <taxon>rosids</taxon>
        <taxon>fabids</taxon>
        <taxon>Malpighiales</taxon>
        <taxon>Euphorbiaceae</taxon>
        <taxon>Crotonoideae</taxon>
        <taxon>Micrandreae</taxon>
        <taxon>Hevea</taxon>
    </lineage>
</organism>
<sequence>MILQDGGWRLQVGAYHWITQLDNCLMWKSFLWKQLNGVLQSCHLQDLLAVFMDKKDHHHSLSAVVYNGIMQWIVSPKTIISYDPNKNNDYCGLITLPEPPEPLGSGVGVLRISCGRLSDLHGDQGPYYRHMYCEANDVGRALAKWASSMECVLSLRMEEAPLFIRDLVLE</sequence>
<keyword evidence="2" id="KW-1185">Reference proteome</keyword>
<protein>
    <submittedName>
        <fullName evidence="1">Uncharacterized protein</fullName>
    </submittedName>
</protein>
<accession>A0A6A6KJW0</accession>
<proteinExistence type="predicted"/>
<gene>
    <name evidence="1" type="ORF">GH714_004875</name>
</gene>
<evidence type="ECO:0000313" key="1">
    <source>
        <dbReference type="EMBL" id="KAF2288188.1"/>
    </source>
</evidence>